<dbReference type="PANTHER" id="PTHR11373">
    <property type="entry name" value="DEOXYNUCLEOSIDE TRIPHOSPHATE TRIPHOSPHOHYDROLASE"/>
    <property type="match status" value="1"/>
</dbReference>
<dbReference type="InterPro" id="IPR006261">
    <property type="entry name" value="dGTPase"/>
</dbReference>
<sequence>MTLSDNRFYQKWDQERKVKRSSRSGLDIRSEFERDYGRIIHSAAFRRLQSKKQVLGIDMGDFHRTRLTHSMETAQIARGITLSLNHRSEALTEGFRINPSLVEAAALAHDLGHPPFGHEGESALNKCMKKYGGFEGNAHTFRLLTRLEGKTGEGLNLTRGLLMGVVKYPIIYDDAQSQLNPDVVDPPKASVFSCDQDYFEWLLQSLTAEERSFYLARKRIGEDPQSPKQTLHLSFECSLIELADDIAYATHDLEDAVNLRLVDVEELREVLDQEEVRNRYEEWSRAVQRMDRLHPRQQDFNADLKKVFSDIISAFVHHIRLTTVGPPSFCNRLRYRANLPRDLRRMMDALKQKVEERVIQSPQVRTMGWKGERVVRKLFEAYCQEERLLPENDRRKIQQGPDSRYRVVCDYIAGMTDPFALKMVDRLYGSTR</sequence>
<dbReference type="PROSITE" id="PS51831">
    <property type="entry name" value="HD"/>
    <property type="match status" value="1"/>
</dbReference>
<dbReference type="AlphaFoldDB" id="A0A7D3Y1B4"/>
<name>A0A7D3Y1B4_9BACL</name>
<comment type="similarity">
    <text evidence="2">Belongs to the dGTPase family. Type 2 subfamily.</text>
</comment>
<dbReference type="InterPro" id="IPR006674">
    <property type="entry name" value="HD_domain"/>
</dbReference>
<dbReference type="SUPFAM" id="SSF109604">
    <property type="entry name" value="HD-domain/PDEase-like"/>
    <property type="match status" value="1"/>
</dbReference>
<feature type="domain" description="HD" evidence="3">
    <location>
        <begin position="66"/>
        <end position="249"/>
    </location>
</feature>
<evidence type="ECO:0000313" key="4">
    <source>
        <dbReference type="EMBL" id="QKG84163.1"/>
    </source>
</evidence>
<dbReference type="RefSeq" id="WP_173221599.1">
    <property type="nucleotide sequence ID" value="NZ_CP048104.1"/>
</dbReference>
<dbReference type="InterPro" id="IPR026875">
    <property type="entry name" value="PHydrolase_assoc_dom"/>
</dbReference>
<reference evidence="4 5" key="1">
    <citation type="submission" date="2020-01" db="EMBL/GenBank/DDBJ databases">
        <authorList>
            <person name="Gulvik C.A."/>
            <person name="Batra D.G."/>
        </authorList>
    </citation>
    <scope>NUCLEOTIDE SEQUENCE [LARGE SCALE GENOMIC DNA]</scope>
    <source>
        <strain evidence="4 5">W9323</strain>
    </source>
</reference>
<gene>
    <name evidence="4" type="primary">dgt</name>
    <name evidence="4" type="ORF">GXN76_06530</name>
</gene>
<dbReference type="GO" id="GO:0006203">
    <property type="term" value="P:dGTP catabolic process"/>
    <property type="evidence" value="ECO:0007669"/>
    <property type="project" value="TreeGrafter"/>
</dbReference>
<dbReference type="EMBL" id="CP048104">
    <property type="protein sequence ID" value="QKG84163.1"/>
    <property type="molecule type" value="Genomic_DNA"/>
</dbReference>
<keyword evidence="1 2" id="KW-0378">Hydrolase</keyword>
<dbReference type="SMART" id="SM00471">
    <property type="entry name" value="HDc"/>
    <property type="match status" value="1"/>
</dbReference>
<accession>A0A7D3Y1B4</accession>
<dbReference type="CDD" id="cd00077">
    <property type="entry name" value="HDc"/>
    <property type="match status" value="1"/>
</dbReference>
<dbReference type="InterPro" id="IPR023023">
    <property type="entry name" value="dNTPase_2"/>
</dbReference>
<dbReference type="HAMAP" id="MF_01212">
    <property type="entry name" value="dGTPase_type2"/>
    <property type="match status" value="1"/>
</dbReference>
<evidence type="ECO:0000313" key="5">
    <source>
        <dbReference type="Proteomes" id="UP000503088"/>
    </source>
</evidence>
<keyword evidence="5" id="KW-1185">Reference proteome</keyword>
<dbReference type="PANTHER" id="PTHR11373:SF32">
    <property type="entry name" value="DEOXYGUANOSINETRIPHOSPHATE TRIPHOSPHOHYDROLASE"/>
    <property type="match status" value="1"/>
</dbReference>
<protein>
    <recommendedName>
        <fullName evidence="2">Deoxyguanosinetriphosphate triphosphohydrolase-like protein</fullName>
    </recommendedName>
</protein>
<dbReference type="Gene3D" id="1.10.3210.10">
    <property type="entry name" value="Hypothetical protein af1432"/>
    <property type="match status" value="1"/>
</dbReference>
<dbReference type="InterPro" id="IPR003607">
    <property type="entry name" value="HD/PDEase_dom"/>
</dbReference>
<dbReference type="KEGG" id="kpul:GXN76_06530"/>
<dbReference type="NCBIfam" id="NF003701">
    <property type="entry name" value="PRK05318.1"/>
    <property type="match status" value="1"/>
</dbReference>
<evidence type="ECO:0000259" key="3">
    <source>
        <dbReference type="PROSITE" id="PS51831"/>
    </source>
</evidence>
<dbReference type="GO" id="GO:0008832">
    <property type="term" value="F:dGTPase activity"/>
    <property type="evidence" value="ECO:0007669"/>
    <property type="project" value="TreeGrafter"/>
</dbReference>
<dbReference type="NCBIfam" id="TIGR01353">
    <property type="entry name" value="dGTP_triPase"/>
    <property type="match status" value="1"/>
</dbReference>
<dbReference type="InterPro" id="IPR050135">
    <property type="entry name" value="dGTPase-like"/>
</dbReference>
<proteinExistence type="inferred from homology"/>
<organism evidence="4 5">
    <name type="scientific">Kroppenstedtia pulmonis</name>
    <dbReference type="NCBI Taxonomy" id="1380685"/>
    <lineage>
        <taxon>Bacteria</taxon>
        <taxon>Bacillati</taxon>
        <taxon>Bacillota</taxon>
        <taxon>Bacilli</taxon>
        <taxon>Bacillales</taxon>
        <taxon>Thermoactinomycetaceae</taxon>
        <taxon>Kroppenstedtia</taxon>
    </lineage>
</organism>
<evidence type="ECO:0000256" key="1">
    <source>
        <dbReference type="ARBA" id="ARBA00022801"/>
    </source>
</evidence>
<dbReference type="Pfam" id="PF13286">
    <property type="entry name" value="HD_assoc"/>
    <property type="match status" value="1"/>
</dbReference>
<dbReference type="Pfam" id="PF01966">
    <property type="entry name" value="HD"/>
    <property type="match status" value="1"/>
</dbReference>
<dbReference type="NCBIfam" id="NF041026">
    <property type="entry name" value="antiphage_dGTPase"/>
    <property type="match status" value="1"/>
</dbReference>
<dbReference type="Proteomes" id="UP000503088">
    <property type="component" value="Chromosome"/>
</dbReference>
<evidence type="ECO:0000256" key="2">
    <source>
        <dbReference type="HAMAP-Rule" id="MF_01212"/>
    </source>
</evidence>